<dbReference type="PANTHER" id="PTHR11364">
    <property type="entry name" value="THIOSULFATE SULFERTANSFERASE"/>
    <property type="match status" value="1"/>
</dbReference>
<proteinExistence type="predicted"/>
<evidence type="ECO:0000313" key="5">
    <source>
        <dbReference type="Proteomes" id="UP000281955"/>
    </source>
</evidence>
<protein>
    <submittedName>
        <fullName evidence="4">Thiosulfate/3-mercaptopyruvate sulfurtransferase</fullName>
    </submittedName>
</protein>
<gene>
    <name evidence="4" type="ORF">CLV35_3356</name>
</gene>
<dbReference type="InterPro" id="IPR001307">
    <property type="entry name" value="Thiosulphate_STrfase_CS"/>
</dbReference>
<keyword evidence="1 4" id="KW-0808">Transferase</keyword>
<keyword evidence="2" id="KW-0677">Repeat</keyword>
<dbReference type="GO" id="GO:0004792">
    <property type="term" value="F:thiosulfate-cyanide sulfurtransferase activity"/>
    <property type="evidence" value="ECO:0007669"/>
    <property type="project" value="InterPro"/>
</dbReference>
<dbReference type="SMART" id="SM00450">
    <property type="entry name" value="RHOD"/>
    <property type="match status" value="2"/>
</dbReference>
<dbReference type="InterPro" id="IPR001763">
    <property type="entry name" value="Rhodanese-like_dom"/>
</dbReference>
<feature type="domain" description="Rhodanese" evidence="3">
    <location>
        <begin position="14"/>
        <end position="128"/>
    </location>
</feature>
<dbReference type="CDD" id="cd01448">
    <property type="entry name" value="TST_Repeat_1"/>
    <property type="match status" value="1"/>
</dbReference>
<name>A0A420XKL7_9ACTN</name>
<dbReference type="InterPro" id="IPR045078">
    <property type="entry name" value="TST/MPST-like"/>
</dbReference>
<dbReference type="OrthoDB" id="9770030at2"/>
<dbReference type="Pfam" id="PF00581">
    <property type="entry name" value="Rhodanese"/>
    <property type="match status" value="2"/>
</dbReference>
<dbReference type="InterPro" id="IPR036873">
    <property type="entry name" value="Rhodanese-like_dom_sf"/>
</dbReference>
<accession>A0A420XKL7</accession>
<comment type="caution">
    <text evidence="4">The sequence shown here is derived from an EMBL/GenBank/DDBJ whole genome shotgun (WGS) entry which is preliminary data.</text>
</comment>
<feature type="domain" description="Rhodanese" evidence="3">
    <location>
        <begin position="154"/>
        <end position="266"/>
    </location>
</feature>
<dbReference type="InParanoid" id="A0A420XKL7"/>
<sequence length="267" mass="28345">MVDPIVSQEWFAEHREEVILADVRWYMDGSSGLAAFERAHIPGAVYVDLDTWLAAPASEAEGRHPLPAPEVFAEGMAVSGISDGDVVVAYDDAGGVIAARLVWMLRATGHQAALLDGGLGAYRLPLASGSEPVPARGSFAAREFERVAGIDDAVAPDTVVIDARPRERYSGDVETIDARPGHIPGALNVPCRENLQGDGTFLPVEDLRRRFTDVGIGPDTEVVSYCGSGVTAAHNALALEQLGLGRVRLYPGSWSQYAATDRPAALG</sequence>
<reference evidence="4 5" key="1">
    <citation type="submission" date="2018-10" db="EMBL/GenBank/DDBJ databases">
        <title>Genomic Encyclopedia of Archaeal and Bacterial Type Strains, Phase II (KMG-II): from individual species to whole genera.</title>
        <authorList>
            <person name="Goeker M."/>
        </authorList>
    </citation>
    <scope>NUCLEOTIDE SEQUENCE [LARGE SCALE GENOMIC DNA]</scope>
    <source>
        <strain evidence="4 5">RP-AC37</strain>
    </source>
</reference>
<evidence type="ECO:0000259" key="3">
    <source>
        <dbReference type="PROSITE" id="PS50206"/>
    </source>
</evidence>
<dbReference type="Gene3D" id="3.40.250.10">
    <property type="entry name" value="Rhodanese-like domain"/>
    <property type="match status" value="2"/>
</dbReference>
<dbReference type="Proteomes" id="UP000281955">
    <property type="component" value="Unassembled WGS sequence"/>
</dbReference>
<dbReference type="RefSeq" id="WP_121194630.1">
    <property type="nucleotide sequence ID" value="NZ_RBWV01000015.1"/>
</dbReference>
<keyword evidence="4" id="KW-0670">Pyruvate</keyword>
<evidence type="ECO:0000256" key="2">
    <source>
        <dbReference type="ARBA" id="ARBA00022737"/>
    </source>
</evidence>
<keyword evidence="5" id="KW-1185">Reference proteome</keyword>
<dbReference type="AlphaFoldDB" id="A0A420XKL7"/>
<dbReference type="FunCoup" id="A0A420XKL7">
    <property type="interactions" value="271"/>
</dbReference>
<dbReference type="CDD" id="cd01449">
    <property type="entry name" value="TST_Repeat_2"/>
    <property type="match status" value="1"/>
</dbReference>
<dbReference type="EMBL" id="RBWV01000015">
    <property type="protein sequence ID" value="RKS69182.1"/>
    <property type="molecule type" value="Genomic_DNA"/>
</dbReference>
<evidence type="ECO:0000313" key="4">
    <source>
        <dbReference type="EMBL" id="RKS69182.1"/>
    </source>
</evidence>
<evidence type="ECO:0000256" key="1">
    <source>
        <dbReference type="ARBA" id="ARBA00022679"/>
    </source>
</evidence>
<dbReference type="SUPFAM" id="SSF52821">
    <property type="entry name" value="Rhodanese/Cell cycle control phosphatase"/>
    <property type="match status" value="2"/>
</dbReference>
<dbReference type="PANTHER" id="PTHR11364:SF27">
    <property type="entry name" value="SULFURTRANSFERASE"/>
    <property type="match status" value="1"/>
</dbReference>
<organism evidence="4 5">
    <name type="scientific">Motilibacter peucedani</name>
    <dbReference type="NCBI Taxonomy" id="598650"/>
    <lineage>
        <taxon>Bacteria</taxon>
        <taxon>Bacillati</taxon>
        <taxon>Actinomycetota</taxon>
        <taxon>Actinomycetes</taxon>
        <taxon>Motilibacterales</taxon>
        <taxon>Motilibacteraceae</taxon>
        <taxon>Motilibacter</taxon>
    </lineage>
</organism>
<dbReference type="PROSITE" id="PS00380">
    <property type="entry name" value="RHODANESE_1"/>
    <property type="match status" value="1"/>
</dbReference>
<dbReference type="PROSITE" id="PS50206">
    <property type="entry name" value="RHODANESE_3"/>
    <property type="match status" value="2"/>
</dbReference>